<reference evidence="1" key="1">
    <citation type="submission" date="2023-04" db="EMBL/GenBank/DDBJ databases">
        <title>Draft Genome sequencing of Naganishia species isolated from polar environments using Oxford Nanopore Technology.</title>
        <authorList>
            <person name="Leo P."/>
            <person name="Venkateswaran K."/>
        </authorList>
    </citation>
    <scope>NUCLEOTIDE SEQUENCE</scope>
    <source>
        <strain evidence="1">MNA-CCFEE 5262</strain>
    </source>
</reference>
<protein>
    <submittedName>
        <fullName evidence="1">Uncharacterized protein</fullName>
    </submittedName>
</protein>
<organism evidence="1 2">
    <name type="scientific">Naganishia adeliensis</name>
    <dbReference type="NCBI Taxonomy" id="92952"/>
    <lineage>
        <taxon>Eukaryota</taxon>
        <taxon>Fungi</taxon>
        <taxon>Dikarya</taxon>
        <taxon>Basidiomycota</taxon>
        <taxon>Agaricomycotina</taxon>
        <taxon>Tremellomycetes</taxon>
        <taxon>Filobasidiales</taxon>
        <taxon>Filobasidiaceae</taxon>
        <taxon>Naganishia</taxon>
    </lineage>
</organism>
<sequence>MTSTSISSFYCYENMTGRTSTSSTSESTPIYPQVSFLEPCAQAECTQTNKLRTLRQRGRVARPKTAGKDKSFSTALNPRQSSSGESVNSDVEFQDWTFGNSSTSLVSTSASLSTGYISPRSTSPVYEALPPITPAYLRYHRDESKRADEHHFGSVASRGTDIARETRWEARMLDLQRTRGGEGRAGQGEQGSIGTEDWVLEI</sequence>
<accession>A0ACC2V675</accession>
<dbReference type="EMBL" id="JASBWS010000135">
    <property type="protein sequence ID" value="KAJ9094669.1"/>
    <property type="molecule type" value="Genomic_DNA"/>
</dbReference>
<comment type="caution">
    <text evidence="1">The sequence shown here is derived from an EMBL/GenBank/DDBJ whole genome shotgun (WGS) entry which is preliminary data.</text>
</comment>
<evidence type="ECO:0000313" key="2">
    <source>
        <dbReference type="Proteomes" id="UP001230649"/>
    </source>
</evidence>
<name>A0ACC2V675_9TREE</name>
<gene>
    <name evidence="1" type="ORF">QFC20_006850</name>
</gene>
<keyword evidence="2" id="KW-1185">Reference proteome</keyword>
<evidence type="ECO:0000313" key="1">
    <source>
        <dbReference type="EMBL" id="KAJ9094669.1"/>
    </source>
</evidence>
<dbReference type="Proteomes" id="UP001230649">
    <property type="component" value="Unassembled WGS sequence"/>
</dbReference>
<proteinExistence type="predicted"/>